<dbReference type="Gene3D" id="2.40.50.100">
    <property type="match status" value="1"/>
</dbReference>
<dbReference type="InterPro" id="IPR058637">
    <property type="entry name" value="YknX-like_C"/>
</dbReference>
<dbReference type="Pfam" id="PF25989">
    <property type="entry name" value="YknX_C"/>
    <property type="match status" value="1"/>
</dbReference>
<evidence type="ECO:0000259" key="2">
    <source>
        <dbReference type="Pfam" id="PF25954"/>
    </source>
</evidence>
<dbReference type="Pfam" id="PF25973">
    <property type="entry name" value="BSH_CzcB"/>
    <property type="match status" value="1"/>
</dbReference>
<accession>A0ABW3K6W6</accession>
<dbReference type="EMBL" id="JBHTKA010000007">
    <property type="protein sequence ID" value="MFD1001171.1"/>
    <property type="molecule type" value="Genomic_DNA"/>
</dbReference>
<comment type="similarity">
    <text evidence="1">Belongs to the membrane fusion protein (MFP) (TC 8.A.1) family.</text>
</comment>
<sequence>MKRNNQSIQFFKTTLGVALLITLFSRCNSSEGNASGQKAASPSVPTVETFSLEKGLLSTEIQIPGELFSFQQVDLYAHETSFVKKLYVDVGSEVKEGQLLVSLDAPEIRSRLAGAESRWKSQESVYKASKASYDRLLETSKTPGTISPNDLDQAHARMSSDYDQLQAAKASYREVTNSLDYLEVRAPFSGVITARNINPGAYVGPSGRGSEHPLFTLQEQKHLRLVVSVPEAYTSYLLQNDEVQFRVKALPQSTFKATVKRQARALDVRLRAERVEMDVYNNDKKLMPGMVADVTIPLPARDSTFIVPKSAVINTAEGVFVIRITDGKAERVAIKPGRSAEGKTEIFGALNVNDKIVTTGSEEIRDGAAVAAAKN</sequence>
<gene>
    <name evidence="5" type="ORF">ACFQ21_17720</name>
</gene>
<evidence type="ECO:0000256" key="1">
    <source>
        <dbReference type="ARBA" id="ARBA00009477"/>
    </source>
</evidence>
<feature type="domain" description="CzcB-like barrel-sandwich hybrid" evidence="3">
    <location>
        <begin position="81"/>
        <end position="204"/>
    </location>
</feature>
<feature type="domain" description="YknX-like C-terminal permuted SH3-like" evidence="4">
    <location>
        <begin position="307"/>
        <end position="371"/>
    </location>
</feature>
<dbReference type="PANTHER" id="PTHR30469:SF37">
    <property type="entry name" value="RAGD PROTEIN"/>
    <property type="match status" value="1"/>
</dbReference>
<dbReference type="Gene3D" id="2.40.420.20">
    <property type="match status" value="1"/>
</dbReference>
<protein>
    <submittedName>
        <fullName evidence="5">Efflux RND transporter periplasmic adaptor subunit</fullName>
    </submittedName>
</protein>
<dbReference type="SUPFAM" id="SSF111369">
    <property type="entry name" value="HlyD-like secretion proteins"/>
    <property type="match status" value="1"/>
</dbReference>
<evidence type="ECO:0000313" key="5">
    <source>
        <dbReference type="EMBL" id="MFD1001171.1"/>
    </source>
</evidence>
<dbReference type="Gene3D" id="2.40.30.170">
    <property type="match status" value="1"/>
</dbReference>
<evidence type="ECO:0000313" key="6">
    <source>
        <dbReference type="Proteomes" id="UP001597112"/>
    </source>
</evidence>
<dbReference type="Gene3D" id="1.10.287.470">
    <property type="entry name" value="Helix hairpin bin"/>
    <property type="match status" value="1"/>
</dbReference>
<evidence type="ECO:0000259" key="3">
    <source>
        <dbReference type="Pfam" id="PF25973"/>
    </source>
</evidence>
<dbReference type="Proteomes" id="UP001597112">
    <property type="component" value="Unassembled WGS sequence"/>
</dbReference>
<dbReference type="PANTHER" id="PTHR30469">
    <property type="entry name" value="MULTIDRUG RESISTANCE PROTEIN MDTA"/>
    <property type="match status" value="1"/>
</dbReference>
<organism evidence="5 6">
    <name type="scientific">Ohtaekwangia kribbensis</name>
    <dbReference type="NCBI Taxonomy" id="688913"/>
    <lineage>
        <taxon>Bacteria</taxon>
        <taxon>Pseudomonadati</taxon>
        <taxon>Bacteroidota</taxon>
        <taxon>Cytophagia</taxon>
        <taxon>Cytophagales</taxon>
        <taxon>Fulvivirgaceae</taxon>
        <taxon>Ohtaekwangia</taxon>
    </lineage>
</organism>
<dbReference type="NCBIfam" id="TIGR01730">
    <property type="entry name" value="RND_mfp"/>
    <property type="match status" value="1"/>
</dbReference>
<dbReference type="InterPro" id="IPR058792">
    <property type="entry name" value="Beta-barrel_RND_2"/>
</dbReference>
<proteinExistence type="inferred from homology"/>
<dbReference type="Pfam" id="PF25954">
    <property type="entry name" value="Beta-barrel_RND_2"/>
    <property type="match status" value="1"/>
</dbReference>
<keyword evidence="6" id="KW-1185">Reference proteome</keyword>
<name>A0ABW3K6W6_9BACT</name>
<evidence type="ECO:0000259" key="4">
    <source>
        <dbReference type="Pfam" id="PF25989"/>
    </source>
</evidence>
<dbReference type="InterPro" id="IPR006143">
    <property type="entry name" value="RND_pump_MFP"/>
</dbReference>
<dbReference type="InterPro" id="IPR058647">
    <property type="entry name" value="BSH_CzcB-like"/>
</dbReference>
<dbReference type="RefSeq" id="WP_377580618.1">
    <property type="nucleotide sequence ID" value="NZ_JBHTKA010000007.1"/>
</dbReference>
<feature type="domain" description="CusB-like beta-barrel" evidence="2">
    <location>
        <begin position="225"/>
        <end position="296"/>
    </location>
</feature>
<comment type="caution">
    <text evidence="5">The sequence shown here is derived from an EMBL/GenBank/DDBJ whole genome shotgun (WGS) entry which is preliminary data.</text>
</comment>
<reference evidence="6" key="1">
    <citation type="journal article" date="2019" name="Int. J. Syst. Evol. Microbiol.">
        <title>The Global Catalogue of Microorganisms (GCM) 10K type strain sequencing project: providing services to taxonomists for standard genome sequencing and annotation.</title>
        <authorList>
            <consortium name="The Broad Institute Genomics Platform"/>
            <consortium name="The Broad Institute Genome Sequencing Center for Infectious Disease"/>
            <person name="Wu L."/>
            <person name="Ma J."/>
        </authorList>
    </citation>
    <scope>NUCLEOTIDE SEQUENCE [LARGE SCALE GENOMIC DNA]</scope>
    <source>
        <strain evidence="6">CCUG 58938</strain>
    </source>
</reference>